<dbReference type="InterPro" id="IPR007568">
    <property type="entry name" value="RTA1"/>
</dbReference>
<organism evidence="6 7">
    <name type="scientific">Talaromyces rugulosus</name>
    <name type="common">Penicillium rugulosum</name>
    <dbReference type="NCBI Taxonomy" id="121627"/>
    <lineage>
        <taxon>Eukaryota</taxon>
        <taxon>Fungi</taxon>
        <taxon>Dikarya</taxon>
        <taxon>Ascomycota</taxon>
        <taxon>Pezizomycotina</taxon>
        <taxon>Eurotiomycetes</taxon>
        <taxon>Eurotiomycetidae</taxon>
        <taxon>Eurotiales</taxon>
        <taxon>Trichocomaceae</taxon>
        <taxon>Talaromyces</taxon>
        <taxon>Talaromyces sect. Islandici</taxon>
    </lineage>
</organism>
<comment type="subcellular location">
    <subcellularLocation>
        <location evidence="1">Membrane</location>
        <topology evidence="1">Multi-pass membrane protein</topology>
    </subcellularLocation>
</comment>
<dbReference type="AlphaFoldDB" id="A0A7H8R994"/>
<dbReference type="PANTHER" id="PTHR31465">
    <property type="entry name" value="PROTEIN RTA1-RELATED"/>
    <property type="match status" value="1"/>
</dbReference>
<dbReference type="RefSeq" id="XP_035349168.1">
    <property type="nucleotide sequence ID" value="XM_035493275.1"/>
</dbReference>
<protein>
    <recommendedName>
        <fullName evidence="8">RTA1 domain protein</fullName>
    </recommendedName>
</protein>
<keyword evidence="3 5" id="KW-1133">Transmembrane helix</keyword>
<evidence type="ECO:0000313" key="6">
    <source>
        <dbReference type="EMBL" id="QKX62994.1"/>
    </source>
</evidence>
<dbReference type="GeneID" id="55997643"/>
<dbReference type="PANTHER" id="PTHR31465:SF13">
    <property type="entry name" value="RTA1 DOMAIN PROTEIN-RELATED"/>
    <property type="match status" value="1"/>
</dbReference>
<dbReference type="OrthoDB" id="3358017at2759"/>
<dbReference type="Pfam" id="PF04479">
    <property type="entry name" value="RTA1"/>
    <property type="match status" value="1"/>
</dbReference>
<evidence type="ECO:0000256" key="3">
    <source>
        <dbReference type="ARBA" id="ARBA00022989"/>
    </source>
</evidence>
<evidence type="ECO:0000256" key="1">
    <source>
        <dbReference type="ARBA" id="ARBA00004141"/>
    </source>
</evidence>
<keyword evidence="2 5" id="KW-0812">Transmembrane</keyword>
<dbReference type="KEGG" id="trg:TRUGW13939_10162"/>
<evidence type="ECO:0000313" key="7">
    <source>
        <dbReference type="Proteomes" id="UP000509510"/>
    </source>
</evidence>
<accession>A0A7H8R994</accession>
<sequence length="332" mass="37584">MIEQRDDYQPDSFWYYAPNKGAPIAFAILFAVSGLWHLYLCFKLRCWKVTGLLPWSAILFTAGFIFRAIGAFGNWDKLNVYIVSQCLLLVGPPIYEAANFLTLGRILYYIPYHAPIHPGRVFTTFVALGLMIESLTASGASLVSNTSNPESVQNAGKSLMKASLILQLIQMAGFVSIVLLFYRRCSRDGLLADKIKTPLHVLLASCILISIRTVYRTVEYFDAASLTVWNVDQMSSILKNEWYFWVFEAMIMYANTTMLNLLHPMTKLPESNKIYLAKDGVTEVEGPGFQEQRPLLMTFIDPFDVVGLVMRKNRHEKFWEEGGSARVKTGEV</sequence>
<feature type="transmembrane region" description="Helical" evidence="5">
    <location>
        <begin position="164"/>
        <end position="183"/>
    </location>
</feature>
<feature type="transmembrane region" description="Helical" evidence="5">
    <location>
        <begin position="78"/>
        <end position="101"/>
    </location>
</feature>
<keyword evidence="4 5" id="KW-0472">Membrane</keyword>
<feature type="transmembrane region" description="Helical" evidence="5">
    <location>
        <begin position="20"/>
        <end position="40"/>
    </location>
</feature>
<gene>
    <name evidence="6" type="ORF">TRUGW13939_10162</name>
</gene>
<keyword evidence="7" id="KW-1185">Reference proteome</keyword>
<evidence type="ECO:0000256" key="4">
    <source>
        <dbReference type="ARBA" id="ARBA00023136"/>
    </source>
</evidence>
<reference evidence="7" key="1">
    <citation type="submission" date="2020-06" db="EMBL/GenBank/DDBJ databases">
        <title>A chromosome-scale genome assembly of Talaromyces rugulosus W13939.</title>
        <authorList>
            <person name="Wang B."/>
            <person name="Guo L."/>
            <person name="Ye K."/>
            <person name="Wang L."/>
        </authorList>
    </citation>
    <scope>NUCLEOTIDE SEQUENCE [LARGE SCALE GENOMIC DNA]</scope>
    <source>
        <strain evidence="7">W13939</strain>
    </source>
</reference>
<evidence type="ECO:0000256" key="5">
    <source>
        <dbReference type="SAM" id="Phobius"/>
    </source>
</evidence>
<feature type="transmembrane region" description="Helical" evidence="5">
    <location>
        <begin position="121"/>
        <end position="144"/>
    </location>
</feature>
<dbReference type="EMBL" id="CP055902">
    <property type="protein sequence ID" value="QKX62994.1"/>
    <property type="molecule type" value="Genomic_DNA"/>
</dbReference>
<evidence type="ECO:0008006" key="8">
    <source>
        <dbReference type="Google" id="ProtNLM"/>
    </source>
</evidence>
<dbReference type="Proteomes" id="UP000509510">
    <property type="component" value="Chromosome V"/>
</dbReference>
<name>A0A7H8R994_TALRU</name>
<proteinExistence type="predicted"/>
<dbReference type="GO" id="GO:0016020">
    <property type="term" value="C:membrane"/>
    <property type="evidence" value="ECO:0007669"/>
    <property type="project" value="UniProtKB-SubCell"/>
</dbReference>
<feature type="transmembrane region" description="Helical" evidence="5">
    <location>
        <begin position="52"/>
        <end position="72"/>
    </location>
</feature>
<feature type="transmembrane region" description="Helical" evidence="5">
    <location>
        <begin position="195"/>
        <end position="215"/>
    </location>
</feature>
<evidence type="ECO:0000256" key="2">
    <source>
        <dbReference type="ARBA" id="ARBA00022692"/>
    </source>
</evidence>
<feature type="transmembrane region" description="Helical" evidence="5">
    <location>
        <begin position="242"/>
        <end position="262"/>
    </location>
</feature>